<dbReference type="NCBIfam" id="TIGR00964">
    <property type="entry name" value="secE_bact"/>
    <property type="match status" value="1"/>
</dbReference>
<evidence type="ECO:0000256" key="4">
    <source>
        <dbReference type="ARBA" id="ARBA00022927"/>
    </source>
</evidence>
<evidence type="ECO:0000313" key="9">
    <source>
        <dbReference type="EMBL" id="KRK37455.1"/>
    </source>
</evidence>
<evidence type="ECO:0000313" key="10">
    <source>
        <dbReference type="Proteomes" id="UP000050909"/>
    </source>
</evidence>
<comment type="caution">
    <text evidence="9">The sequence shown here is derived from an EMBL/GenBank/DDBJ whole genome shotgun (WGS) entry which is preliminary data.</text>
</comment>
<accession>A0A0R1GTY4</accession>
<keyword evidence="5 8" id="KW-1133">Transmembrane helix</keyword>
<proteinExistence type="inferred from homology"/>
<sequence length="55" mass="6332">MKFIKGVISEMKLTTWPTAKENRHDTGVVITQSILFAVYLGLLDLIFTRLTLIFF</sequence>
<comment type="subunit">
    <text evidence="8">Component of the Sec protein translocase complex. Heterotrimer consisting of SecY, SecE and SecG subunits. The heterotrimers can form oligomers, although 1 heterotrimer is thought to be able to translocate proteins. Interacts with the ribosome. Interacts with SecDF, and other proteins may be involved. Interacts with SecA.</text>
</comment>
<dbReference type="GO" id="GO:0006605">
    <property type="term" value="P:protein targeting"/>
    <property type="evidence" value="ECO:0007669"/>
    <property type="project" value="UniProtKB-UniRule"/>
</dbReference>
<name>A0A0R1GTY4_9LACO</name>
<evidence type="ECO:0000256" key="3">
    <source>
        <dbReference type="ARBA" id="ARBA00022692"/>
    </source>
</evidence>
<feature type="transmembrane region" description="Helical" evidence="8">
    <location>
        <begin position="26"/>
        <end position="47"/>
    </location>
</feature>
<dbReference type="AlphaFoldDB" id="A0A0R1GTY4"/>
<dbReference type="GO" id="GO:0008320">
    <property type="term" value="F:protein transmembrane transporter activity"/>
    <property type="evidence" value="ECO:0007669"/>
    <property type="project" value="UniProtKB-UniRule"/>
</dbReference>
<dbReference type="EMBL" id="AZCV01000005">
    <property type="protein sequence ID" value="KRK37455.1"/>
    <property type="molecule type" value="Genomic_DNA"/>
</dbReference>
<comment type="subcellular location">
    <subcellularLocation>
        <location evidence="8">Cell membrane</location>
        <topology evidence="8">Single-pass membrane protein</topology>
    </subcellularLocation>
    <subcellularLocation>
        <location evidence="1">Membrane</location>
    </subcellularLocation>
</comment>
<evidence type="ECO:0000256" key="1">
    <source>
        <dbReference type="ARBA" id="ARBA00004370"/>
    </source>
</evidence>
<keyword evidence="3 8" id="KW-0812">Transmembrane</keyword>
<dbReference type="InterPro" id="IPR038379">
    <property type="entry name" value="SecE_sf"/>
</dbReference>
<gene>
    <name evidence="8" type="primary">secE</name>
    <name evidence="9" type="ORF">FC62_GL001333</name>
</gene>
<keyword evidence="7 8" id="KW-0472">Membrane</keyword>
<dbReference type="Proteomes" id="UP000050909">
    <property type="component" value="Unassembled WGS sequence"/>
</dbReference>
<comment type="similarity">
    <text evidence="8">Belongs to the SecE/SEC61-gamma family.</text>
</comment>
<dbReference type="HAMAP" id="MF_00422">
    <property type="entry name" value="SecE"/>
    <property type="match status" value="1"/>
</dbReference>
<dbReference type="InterPro" id="IPR001901">
    <property type="entry name" value="Translocase_SecE/Sec61-g"/>
</dbReference>
<dbReference type="Gene3D" id="1.20.5.1030">
    <property type="entry name" value="Preprotein translocase secy subunit"/>
    <property type="match status" value="1"/>
</dbReference>
<dbReference type="GO" id="GO:0009306">
    <property type="term" value="P:protein secretion"/>
    <property type="evidence" value="ECO:0007669"/>
    <property type="project" value="UniProtKB-UniRule"/>
</dbReference>
<keyword evidence="2 8" id="KW-0813">Transport</keyword>
<dbReference type="GO" id="GO:0065002">
    <property type="term" value="P:intracellular protein transmembrane transport"/>
    <property type="evidence" value="ECO:0007669"/>
    <property type="project" value="UniProtKB-UniRule"/>
</dbReference>
<keyword evidence="10" id="KW-1185">Reference proteome</keyword>
<protein>
    <recommendedName>
        <fullName evidence="8">Protein translocase subunit SecE</fullName>
    </recommendedName>
</protein>
<evidence type="ECO:0000256" key="5">
    <source>
        <dbReference type="ARBA" id="ARBA00022989"/>
    </source>
</evidence>
<reference evidence="9 10" key="1">
    <citation type="journal article" date="2015" name="Genome Announc.">
        <title>Expanding the biotechnology potential of lactobacilli through comparative genomics of 213 strains and associated genera.</title>
        <authorList>
            <person name="Sun Z."/>
            <person name="Harris H.M."/>
            <person name="McCann A."/>
            <person name="Guo C."/>
            <person name="Argimon S."/>
            <person name="Zhang W."/>
            <person name="Yang X."/>
            <person name="Jeffery I.B."/>
            <person name="Cooney J.C."/>
            <person name="Kagawa T.F."/>
            <person name="Liu W."/>
            <person name="Song Y."/>
            <person name="Salvetti E."/>
            <person name="Wrobel A."/>
            <person name="Rasinkangas P."/>
            <person name="Parkhill J."/>
            <person name="Rea M.C."/>
            <person name="O'Sullivan O."/>
            <person name="Ritari J."/>
            <person name="Douillard F.P."/>
            <person name="Paul Ross R."/>
            <person name="Yang R."/>
            <person name="Briner A.E."/>
            <person name="Felis G.E."/>
            <person name="de Vos W.M."/>
            <person name="Barrangou R."/>
            <person name="Klaenhammer T.R."/>
            <person name="Caufield P.W."/>
            <person name="Cui Y."/>
            <person name="Zhang H."/>
            <person name="O'Toole P.W."/>
        </authorList>
    </citation>
    <scope>NUCLEOTIDE SEQUENCE [LARGE SCALE GENOMIC DNA]</scope>
    <source>
        <strain evidence="9 10">DSM 20534</strain>
    </source>
</reference>
<dbReference type="RefSeq" id="WP_054745485.1">
    <property type="nucleotide sequence ID" value="NZ_AZCV01000005.1"/>
</dbReference>
<dbReference type="PATRIC" id="fig|1423722.3.peg.1358"/>
<keyword evidence="4 8" id="KW-0653">Protein transport</keyword>
<dbReference type="Pfam" id="PF00584">
    <property type="entry name" value="SecE"/>
    <property type="match status" value="1"/>
</dbReference>
<comment type="function">
    <text evidence="8">Essential subunit of the Sec protein translocation channel SecYEG. Clamps together the 2 halves of SecY. May contact the channel plug during translocation.</text>
</comment>
<keyword evidence="8" id="KW-1003">Cell membrane</keyword>
<evidence type="ECO:0000256" key="6">
    <source>
        <dbReference type="ARBA" id="ARBA00023010"/>
    </source>
</evidence>
<dbReference type="GO" id="GO:0005886">
    <property type="term" value="C:plasma membrane"/>
    <property type="evidence" value="ECO:0007669"/>
    <property type="project" value="UniProtKB-SubCell"/>
</dbReference>
<evidence type="ECO:0000256" key="7">
    <source>
        <dbReference type="ARBA" id="ARBA00023136"/>
    </source>
</evidence>
<keyword evidence="6 8" id="KW-0811">Translocation</keyword>
<evidence type="ECO:0000256" key="8">
    <source>
        <dbReference type="HAMAP-Rule" id="MF_00422"/>
    </source>
</evidence>
<evidence type="ECO:0000256" key="2">
    <source>
        <dbReference type="ARBA" id="ARBA00022448"/>
    </source>
</evidence>
<dbReference type="GO" id="GO:0043952">
    <property type="term" value="P:protein transport by the Sec complex"/>
    <property type="evidence" value="ECO:0007669"/>
    <property type="project" value="UniProtKB-UniRule"/>
</dbReference>
<dbReference type="InterPro" id="IPR005807">
    <property type="entry name" value="SecE_bac"/>
</dbReference>
<organism evidence="9 10">
    <name type="scientific">Amylolactobacillus amylotrophicus DSM 20534</name>
    <dbReference type="NCBI Taxonomy" id="1423722"/>
    <lineage>
        <taxon>Bacteria</taxon>
        <taxon>Bacillati</taxon>
        <taxon>Bacillota</taxon>
        <taxon>Bacilli</taxon>
        <taxon>Lactobacillales</taxon>
        <taxon>Lactobacillaceae</taxon>
        <taxon>Amylolactobacillus</taxon>
    </lineage>
</organism>